<dbReference type="Pfam" id="PF00583">
    <property type="entry name" value="Acetyltransf_1"/>
    <property type="match status" value="1"/>
</dbReference>
<dbReference type="Proteomes" id="UP001200145">
    <property type="component" value="Unassembled WGS sequence"/>
</dbReference>
<sequence length="156" mass="17983">MEELIRIEPFEDRRAPDFKRLNKAWLETYFEVEPVDEEMLSNPRTYYLDKGGFIYFALLNDQVIGCYALIKSAEDCFELSKMAVDTAFQGRHTGHLLVQHAIATAKEKGANKLQLYSHSKLGAAIHLYRKFGFEQIPVGNSIYKRSDIKMEKILTS</sequence>
<comment type="caution">
    <text evidence="2">The sequence shown here is derived from an EMBL/GenBank/DDBJ whole genome shotgun (WGS) entry which is preliminary data.</text>
</comment>
<dbReference type="CDD" id="cd04301">
    <property type="entry name" value="NAT_SF"/>
    <property type="match status" value="1"/>
</dbReference>
<dbReference type="PANTHER" id="PTHR43305:SF1">
    <property type="entry name" value="FAMILY N-ACETYLTRANSFERASE, PUTATIVE (AFU_ORTHOLOGUE AFUA_2G01380)-RELATED"/>
    <property type="match status" value="1"/>
</dbReference>
<dbReference type="Gene3D" id="3.40.630.30">
    <property type="match status" value="1"/>
</dbReference>
<name>A0ABS9BD38_9BACT</name>
<accession>A0ABS9BD38</accession>
<reference evidence="2 3" key="1">
    <citation type="submission" date="2022-01" db="EMBL/GenBank/DDBJ databases">
        <title>Flavihumibacter sp. nov., isolated from sediment of a river.</title>
        <authorList>
            <person name="Liu H."/>
        </authorList>
    </citation>
    <scope>NUCLEOTIDE SEQUENCE [LARGE SCALE GENOMIC DNA]</scope>
    <source>
        <strain evidence="2 3">RY-1</strain>
    </source>
</reference>
<keyword evidence="3" id="KW-1185">Reference proteome</keyword>
<dbReference type="RefSeq" id="WP_234863992.1">
    <property type="nucleotide sequence ID" value="NZ_JAKEVY010000001.1"/>
</dbReference>
<dbReference type="InterPro" id="IPR016181">
    <property type="entry name" value="Acyl_CoA_acyltransferase"/>
</dbReference>
<dbReference type="SUPFAM" id="SSF55729">
    <property type="entry name" value="Acyl-CoA N-acyltransferases (Nat)"/>
    <property type="match status" value="1"/>
</dbReference>
<evidence type="ECO:0000313" key="3">
    <source>
        <dbReference type="Proteomes" id="UP001200145"/>
    </source>
</evidence>
<dbReference type="InterPro" id="IPR000182">
    <property type="entry name" value="GNAT_dom"/>
</dbReference>
<dbReference type="PANTHER" id="PTHR43305">
    <property type="entry name" value="FAMILY N-ACETYLTRANSFERASE, PUTATIVE (AFU_ORTHOLOGUE AFUA_2G01380)-RELATED"/>
    <property type="match status" value="1"/>
</dbReference>
<protein>
    <submittedName>
        <fullName evidence="2">GNAT family N-acetyltransferase</fullName>
    </submittedName>
</protein>
<organism evidence="2 3">
    <name type="scientific">Flavihumibacter fluminis</name>
    <dbReference type="NCBI Taxonomy" id="2909236"/>
    <lineage>
        <taxon>Bacteria</taxon>
        <taxon>Pseudomonadati</taxon>
        <taxon>Bacteroidota</taxon>
        <taxon>Chitinophagia</taxon>
        <taxon>Chitinophagales</taxon>
        <taxon>Chitinophagaceae</taxon>
        <taxon>Flavihumibacter</taxon>
    </lineage>
</organism>
<gene>
    <name evidence="2" type="ORF">L0U88_02320</name>
</gene>
<feature type="domain" description="N-acetyltransferase" evidence="1">
    <location>
        <begin position="5"/>
        <end position="155"/>
    </location>
</feature>
<dbReference type="EMBL" id="JAKEVY010000001">
    <property type="protein sequence ID" value="MCF1713462.1"/>
    <property type="molecule type" value="Genomic_DNA"/>
</dbReference>
<evidence type="ECO:0000313" key="2">
    <source>
        <dbReference type="EMBL" id="MCF1713462.1"/>
    </source>
</evidence>
<evidence type="ECO:0000259" key="1">
    <source>
        <dbReference type="PROSITE" id="PS51186"/>
    </source>
</evidence>
<proteinExistence type="predicted"/>
<dbReference type="InterPro" id="IPR052777">
    <property type="entry name" value="Acetyltransferase_Enz"/>
</dbReference>
<dbReference type="PROSITE" id="PS51186">
    <property type="entry name" value="GNAT"/>
    <property type="match status" value="1"/>
</dbReference>